<evidence type="ECO:0000313" key="2">
    <source>
        <dbReference type="EMBL" id="OEJ94761.1"/>
    </source>
</evidence>
<dbReference type="EMBL" id="ASHX02000001">
    <property type="protein sequence ID" value="OEJ94761.1"/>
    <property type="molecule type" value="Genomic_DNA"/>
</dbReference>
<dbReference type="STRING" id="1306406.J116_010015"/>
<sequence length="125" mass="13244">MGEVPLWLQAWFVENEADCRARGITAALLPRSADAPPRRPGRKPPPPPGYAEGWCRLTGIDDQAEVVWADVHHPASRDEADAIVGRMPTWVESRAHAGAECTAEVLGRAGTGAAEPGDAAPVSLS</sequence>
<evidence type="ECO:0000313" key="3">
    <source>
        <dbReference type="Proteomes" id="UP000095329"/>
    </source>
</evidence>
<comment type="caution">
    <text evidence="2">The sequence shown here is derived from an EMBL/GenBank/DDBJ whole genome shotgun (WGS) entry which is preliminary data.</text>
</comment>
<evidence type="ECO:0000256" key="1">
    <source>
        <dbReference type="SAM" id="MobiDB-lite"/>
    </source>
</evidence>
<accession>A0A1D3DR25</accession>
<reference evidence="2 3" key="1">
    <citation type="journal article" date="2013" name="Genome Announc.">
        <title>Genome Sequence of Streptomyces violaceusniger Strain SPC6, a Halotolerant Streptomycete That Exhibits Rapid Growth and Development.</title>
        <authorList>
            <person name="Chen X."/>
            <person name="Zhang B."/>
            <person name="Zhang W."/>
            <person name="Wu X."/>
            <person name="Zhang M."/>
            <person name="Chen T."/>
            <person name="Liu G."/>
            <person name="Dyson P."/>
        </authorList>
    </citation>
    <scope>NUCLEOTIDE SEQUENCE [LARGE SCALE GENOMIC DNA]</scope>
    <source>
        <strain evidence="2 3">SPC6</strain>
    </source>
</reference>
<gene>
    <name evidence="2" type="ORF">J116_010015</name>
</gene>
<name>A0A1D3DR25_9ACTN</name>
<dbReference type="Proteomes" id="UP000095329">
    <property type="component" value="Unassembled WGS sequence"/>
</dbReference>
<proteinExistence type="predicted"/>
<organism evidence="2 3">
    <name type="scientific">Streptomyces thermolilacinus SPC6</name>
    <dbReference type="NCBI Taxonomy" id="1306406"/>
    <lineage>
        <taxon>Bacteria</taxon>
        <taxon>Bacillati</taxon>
        <taxon>Actinomycetota</taxon>
        <taxon>Actinomycetes</taxon>
        <taxon>Kitasatosporales</taxon>
        <taxon>Streptomycetaceae</taxon>
        <taxon>Streptomyces</taxon>
    </lineage>
</organism>
<protein>
    <submittedName>
        <fullName evidence="2">Uncharacterized protein</fullName>
    </submittedName>
</protein>
<dbReference type="AlphaFoldDB" id="A0A1D3DR25"/>
<keyword evidence="3" id="KW-1185">Reference proteome</keyword>
<feature type="region of interest" description="Disordered" evidence="1">
    <location>
        <begin position="29"/>
        <end position="53"/>
    </location>
</feature>
<dbReference type="RefSeq" id="WP_023586953.1">
    <property type="nucleotide sequence ID" value="NZ_ASHX02000001.1"/>
</dbReference>